<evidence type="ECO:0000313" key="4">
    <source>
        <dbReference type="Proteomes" id="UP000008068"/>
    </source>
</evidence>
<feature type="transmembrane region" description="Helical" evidence="2">
    <location>
        <begin position="21"/>
        <end position="37"/>
    </location>
</feature>
<organism evidence="4">
    <name type="scientific">Caenorhabditis brenneri</name>
    <name type="common">Nematode worm</name>
    <dbReference type="NCBI Taxonomy" id="135651"/>
    <lineage>
        <taxon>Eukaryota</taxon>
        <taxon>Metazoa</taxon>
        <taxon>Ecdysozoa</taxon>
        <taxon>Nematoda</taxon>
        <taxon>Chromadorea</taxon>
        <taxon>Rhabditida</taxon>
        <taxon>Rhabditina</taxon>
        <taxon>Rhabditomorpha</taxon>
        <taxon>Rhabditoidea</taxon>
        <taxon>Rhabditidae</taxon>
        <taxon>Peloderinae</taxon>
        <taxon>Caenorhabditis</taxon>
    </lineage>
</organism>
<keyword evidence="2" id="KW-0812">Transmembrane</keyword>
<keyword evidence="2" id="KW-1133">Transmembrane helix</keyword>
<keyword evidence="4" id="KW-1185">Reference proteome</keyword>
<dbReference type="HOGENOM" id="CLU_1705784_0_0_1"/>
<dbReference type="AlphaFoldDB" id="G0NJF6"/>
<evidence type="ECO:0000256" key="1">
    <source>
        <dbReference type="SAM" id="MobiDB-lite"/>
    </source>
</evidence>
<protein>
    <submittedName>
        <fullName evidence="3">Uncharacterized protein</fullName>
    </submittedName>
</protein>
<evidence type="ECO:0000256" key="2">
    <source>
        <dbReference type="SAM" id="Phobius"/>
    </source>
</evidence>
<dbReference type="InterPro" id="IPR018817">
    <property type="entry name" value="7TM_GPCR_serpentine_rcpt_Srz"/>
</dbReference>
<sequence length="154" mass="18295">MKNQEYRERVIKITRNSLYPIVLLTDFCLTAMVLYNLNKNNATFYWIVYLIYYRNSYLILAACTFLYIPVFLVNKSRGKPTNALEICIMYHTFLMFMFKSCHIWCAWYIPIKGKPISIQMSRDFVNYILNSDNRESENLDPGKSRIQTSDHSDI</sequence>
<dbReference type="EMBL" id="GL379895">
    <property type="protein sequence ID" value="EGT32271.1"/>
    <property type="molecule type" value="Genomic_DNA"/>
</dbReference>
<dbReference type="InParanoid" id="G0NJF6"/>
<dbReference type="Proteomes" id="UP000008068">
    <property type="component" value="Unassembled WGS sequence"/>
</dbReference>
<dbReference type="Pfam" id="PF10325">
    <property type="entry name" value="7TM_GPCR_Srz"/>
    <property type="match status" value="1"/>
</dbReference>
<feature type="transmembrane region" description="Helical" evidence="2">
    <location>
        <begin position="57"/>
        <end position="74"/>
    </location>
</feature>
<gene>
    <name evidence="3" type="ORF">CAEBREN_29862</name>
</gene>
<reference evidence="4" key="1">
    <citation type="submission" date="2011-07" db="EMBL/GenBank/DDBJ databases">
        <authorList>
            <consortium name="Caenorhabditis brenneri Sequencing and Analysis Consortium"/>
            <person name="Wilson R.K."/>
        </authorList>
    </citation>
    <scope>NUCLEOTIDE SEQUENCE [LARGE SCALE GENOMIC DNA]</scope>
    <source>
        <strain evidence="4">PB2801</strain>
    </source>
</reference>
<evidence type="ECO:0000313" key="3">
    <source>
        <dbReference type="EMBL" id="EGT32271.1"/>
    </source>
</evidence>
<proteinExistence type="predicted"/>
<accession>G0NJF6</accession>
<keyword evidence="2" id="KW-0472">Membrane</keyword>
<name>G0NJF6_CAEBE</name>
<feature type="region of interest" description="Disordered" evidence="1">
    <location>
        <begin position="134"/>
        <end position="154"/>
    </location>
</feature>